<keyword evidence="2" id="KW-1185">Reference proteome</keyword>
<dbReference type="RefSeq" id="XP_029122216.1">
    <property type="nucleotide sequence ID" value="XM_029266383.1"/>
</dbReference>
<keyword evidence="1" id="KW-1133">Transmembrane helix</keyword>
<keyword evidence="1" id="KW-0472">Membrane</keyword>
<organism evidence="2 3">
    <name type="scientific">Elaeis guineensis var. tenera</name>
    <name type="common">Oil palm</name>
    <dbReference type="NCBI Taxonomy" id="51953"/>
    <lineage>
        <taxon>Eukaryota</taxon>
        <taxon>Viridiplantae</taxon>
        <taxon>Streptophyta</taxon>
        <taxon>Embryophyta</taxon>
        <taxon>Tracheophyta</taxon>
        <taxon>Spermatophyta</taxon>
        <taxon>Magnoliopsida</taxon>
        <taxon>Liliopsida</taxon>
        <taxon>Arecaceae</taxon>
        <taxon>Arecoideae</taxon>
        <taxon>Cocoseae</taxon>
        <taxon>Elaeidinae</taxon>
        <taxon>Elaeis</taxon>
    </lineage>
</organism>
<name>A0A8N4I9Z3_ELAGV</name>
<accession>A0A8N4I9Z3</accession>
<keyword evidence="1" id="KW-0812">Transmembrane</keyword>
<dbReference type="AlphaFoldDB" id="A0A8N4I9Z3"/>
<sequence length="196" mass="22689">MESTFLTQPFSVFFIEVDACETNRLCKCYFSRRKIYVVQNVVEKSFKLLIFIVIAENEKASLSFRCQAKQIASDGIALSFLCRLFYKLKEQLQGYCAIWIATLNTNSALCTAPWLLSSVQNLEGCNAVKLCFKSSYILYQSGLPCFYHFHHCCFLHVYVPYFGFSLLLAIQLLLFFVVLVNQHFGLYIQLLWRPFG</sequence>
<reference evidence="3" key="1">
    <citation type="submission" date="2025-08" db="UniProtKB">
        <authorList>
            <consortium name="RefSeq"/>
        </authorList>
    </citation>
    <scope>IDENTIFICATION</scope>
</reference>
<feature type="transmembrane region" description="Helical" evidence="1">
    <location>
        <begin position="158"/>
        <end position="180"/>
    </location>
</feature>
<evidence type="ECO:0000313" key="2">
    <source>
        <dbReference type="Proteomes" id="UP000504607"/>
    </source>
</evidence>
<evidence type="ECO:0000313" key="3">
    <source>
        <dbReference type="RefSeq" id="XP_029122216.1"/>
    </source>
</evidence>
<protein>
    <submittedName>
        <fullName evidence="3">Uncharacterized protein LOC114914462</fullName>
    </submittedName>
</protein>
<proteinExistence type="predicted"/>
<dbReference type="Proteomes" id="UP000504607">
    <property type="component" value="Chromosome 8"/>
</dbReference>
<evidence type="ECO:0000256" key="1">
    <source>
        <dbReference type="SAM" id="Phobius"/>
    </source>
</evidence>
<gene>
    <name evidence="3" type="primary">LOC114914462</name>
</gene>